<protein>
    <submittedName>
        <fullName evidence="1">Uncharacterized protein</fullName>
    </submittedName>
</protein>
<name>A0A8S5P3Y8_9CAUD</name>
<evidence type="ECO:0000313" key="1">
    <source>
        <dbReference type="EMBL" id="DAE01161.1"/>
    </source>
</evidence>
<reference evidence="1" key="1">
    <citation type="journal article" date="2021" name="Proc. Natl. Acad. Sci. U.S.A.">
        <title>A Catalog of Tens of Thousands of Viruses from Human Metagenomes Reveals Hidden Associations with Chronic Diseases.</title>
        <authorList>
            <person name="Tisza M.J."/>
            <person name="Buck C.B."/>
        </authorList>
    </citation>
    <scope>NUCLEOTIDE SEQUENCE</scope>
    <source>
        <strain evidence="1">CtZE52</strain>
    </source>
</reference>
<organism evidence="1">
    <name type="scientific">Siphoviridae sp. ctZE52</name>
    <dbReference type="NCBI Taxonomy" id="2825557"/>
    <lineage>
        <taxon>Viruses</taxon>
        <taxon>Duplodnaviria</taxon>
        <taxon>Heunggongvirae</taxon>
        <taxon>Uroviricota</taxon>
        <taxon>Caudoviricetes</taxon>
    </lineage>
</organism>
<proteinExistence type="predicted"/>
<sequence length="60" mass="6761">MEGKVMTGEDTGRDDDPRSRCSLIGSGVGVYIFNNVYTKVRYYVVSVKYGYFRIGVKLSI</sequence>
<accession>A0A8S5P3Y8</accession>
<dbReference type="EMBL" id="BK015320">
    <property type="protein sequence ID" value="DAE01161.1"/>
    <property type="molecule type" value="Genomic_DNA"/>
</dbReference>